<evidence type="ECO:0000313" key="2">
    <source>
        <dbReference type="EMBL" id="EFI28141.1"/>
    </source>
</evidence>
<dbReference type="RefSeq" id="XP_002911635.1">
    <property type="nucleotide sequence ID" value="XM_002911589.1"/>
</dbReference>
<name>D6RL69_COPC7</name>
<dbReference type="GeneID" id="9379715"/>
<accession>D6RL69</accession>
<evidence type="ECO:0000256" key="1">
    <source>
        <dbReference type="SAM" id="SignalP"/>
    </source>
</evidence>
<dbReference type="KEGG" id="cci:CC1G_14168"/>
<keyword evidence="3" id="KW-1185">Reference proteome</keyword>
<feature type="chain" id="PRO_5003087679" evidence="1">
    <location>
        <begin position="20"/>
        <end position="269"/>
    </location>
</feature>
<organism evidence="2 3">
    <name type="scientific">Coprinopsis cinerea (strain Okayama-7 / 130 / ATCC MYA-4618 / FGSC 9003)</name>
    <name type="common">Inky cap fungus</name>
    <name type="synonym">Hormographiella aspergillata</name>
    <dbReference type="NCBI Taxonomy" id="240176"/>
    <lineage>
        <taxon>Eukaryota</taxon>
        <taxon>Fungi</taxon>
        <taxon>Dikarya</taxon>
        <taxon>Basidiomycota</taxon>
        <taxon>Agaricomycotina</taxon>
        <taxon>Agaricomycetes</taxon>
        <taxon>Agaricomycetidae</taxon>
        <taxon>Agaricales</taxon>
        <taxon>Agaricineae</taxon>
        <taxon>Psathyrellaceae</taxon>
        <taxon>Coprinopsis</taxon>
    </lineage>
</organism>
<gene>
    <name evidence="2" type="ORF">CC1G_14168</name>
</gene>
<dbReference type="VEuPathDB" id="FungiDB:CC1G_14168"/>
<dbReference type="InterPro" id="IPR038213">
    <property type="entry name" value="IFI6/IFI27-like_sf"/>
</dbReference>
<evidence type="ECO:0000313" key="3">
    <source>
        <dbReference type="Proteomes" id="UP000001861"/>
    </source>
</evidence>
<dbReference type="Gene3D" id="6.10.110.10">
    <property type="match status" value="1"/>
</dbReference>
<dbReference type="OrthoDB" id="440424at2759"/>
<feature type="signal peptide" evidence="1">
    <location>
        <begin position="1"/>
        <end position="19"/>
    </location>
</feature>
<proteinExistence type="predicted"/>
<sequence>MLFITVLQLSLWVLEPVLASADVGRAADIVSGIPSRENLDLRLSQALPHVDIKGLEQVYNHLQQEVLSIKRHLEQVLNAQDLKEFTRVFAEEIDRHANDLKQEFHFSGSEEDNDRKEWEWLERPLDDALDQIESAFMAACDGTGVAHIGPHFKRIREPLKQTILGAAKAIDRHPCLLKVLLQVLGLLVSRVMPLSWVVRALLTVLGFGVSGPIKGSFAAAFQSRVFRGAIPKGSWFAWGQSAGMSFGNGFLSYLERPLIILPILAQCAL</sequence>
<comment type="caution">
    <text evidence="2">The sequence shown here is derived from an EMBL/GenBank/DDBJ whole genome shotgun (WGS) entry which is preliminary data.</text>
</comment>
<dbReference type="EMBL" id="AACS02000003">
    <property type="protein sequence ID" value="EFI28141.1"/>
    <property type="molecule type" value="Genomic_DNA"/>
</dbReference>
<reference evidence="2 3" key="1">
    <citation type="journal article" date="2010" name="Proc. Natl. Acad. Sci. U.S.A.">
        <title>Insights into evolution of multicellular fungi from the assembled chromosomes of the mushroom Coprinopsis cinerea (Coprinus cinereus).</title>
        <authorList>
            <person name="Stajich J.E."/>
            <person name="Wilke S.K."/>
            <person name="Ahren D."/>
            <person name="Au C.H."/>
            <person name="Birren B.W."/>
            <person name="Borodovsky M."/>
            <person name="Burns C."/>
            <person name="Canback B."/>
            <person name="Casselton L.A."/>
            <person name="Cheng C.K."/>
            <person name="Deng J."/>
            <person name="Dietrich F.S."/>
            <person name="Fargo D.C."/>
            <person name="Farman M.L."/>
            <person name="Gathman A.C."/>
            <person name="Goldberg J."/>
            <person name="Guigo R."/>
            <person name="Hoegger P.J."/>
            <person name="Hooker J.B."/>
            <person name="Huggins A."/>
            <person name="James T.Y."/>
            <person name="Kamada T."/>
            <person name="Kilaru S."/>
            <person name="Kodira C."/>
            <person name="Kues U."/>
            <person name="Kupfer D."/>
            <person name="Kwan H.S."/>
            <person name="Lomsadze A."/>
            <person name="Li W."/>
            <person name="Lilly W.W."/>
            <person name="Ma L.J."/>
            <person name="Mackey A.J."/>
            <person name="Manning G."/>
            <person name="Martin F."/>
            <person name="Muraguchi H."/>
            <person name="Natvig D.O."/>
            <person name="Palmerini H."/>
            <person name="Ramesh M.A."/>
            <person name="Rehmeyer C.J."/>
            <person name="Roe B.A."/>
            <person name="Shenoy N."/>
            <person name="Stanke M."/>
            <person name="Ter-Hovhannisyan V."/>
            <person name="Tunlid A."/>
            <person name="Velagapudi R."/>
            <person name="Vision T.J."/>
            <person name="Zeng Q."/>
            <person name="Zolan M.E."/>
            <person name="Pukkila P.J."/>
        </authorList>
    </citation>
    <scope>NUCLEOTIDE SEQUENCE [LARGE SCALE GENOMIC DNA]</scope>
    <source>
        <strain evidence="3">Okayama-7 / 130 / ATCC MYA-4618 / FGSC 9003</strain>
    </source>
</reference>
<keyword evidence="1" id="KW-0732">Signal</keyword>
<dbReference type="InParanoid" id="D6RL69"/>
<protein>
    <submittedName>
        <fullName evidence="2">Uncharacterized protein</fullName>
    </submittedName>
</protein>
<dbReference type="Proteomes" id="UP000001861">
    <property type="component" value="Unassembled WGS sequence"/>
</dbReference>
<dbReference type="HOGENOM" id="CLU_1034449_0_0_1"/>
<dbReference type="AlphaFoldDB" id="D6RL69"/>